<dbReference type="Proteomes" id="UP000272942">
    <property type="component" value="Unassembled WGS sequence"/>
</dbReference>
<proteinExistence type="predicted"/>
<reference evidence="2 3" key="2">
    <citation type="submission" date="2018-11" db="EMBL/GenBank/DDBJ databases">
        <authorList>
            <consortium name="Pathogen Informatics"/>
        </authorList>
    </citation>
    <scope>NUCLEOTIDE SEQUENCE [LARGE SCALE GENOMIC DNA]</scope>
    <source>
        <strain evidence="2 3">Egypt</strain>
    </source>
</reference>
<dbReference type="PANTHER" id="PTHR14911:SF13">
    <property type="entry name" value="TRNA (GUANINE(6)-N2)-METHYLTRANSFERASE THUMP3"/>
    <property type="match status" value="1"/>
</dbReference>
<feature type="domain" description="Ribosomal RNA large subunit methyltransferase K/L-like methyltransferase" evidence="1">
    <location>
        <begin position="177"/>
        <end position="333"/>
    </location>
</feature>
<sequence length="375" mass="42247">MAPPRHRDVREGSFQGRILFSLPEDMLQDVQSVRIFERLFLSLLCKPILLNEGTTRITTVISDALTEIDVLVYRQYHKFWSNFSTDFHESPSESTKFDGREPVKARLFVKLRPKYLIQHSSAVHVAAAKRLTKLLPIELSSQSSLEINLMLSNEVLFLGLPLNRSIKQTVHPHYGLRHTTAAAIIRNLKSGVILDPMCGAGVLLCEAAIRMDSRTARLEHCAFLSRSSLFLVGIDCCEDQLDRARKNLLHTETQLVRSHSYWDLVCCSAENLPFRPGVFDAVVCDLPFGQKHGAVDRNLVSFEREKLEKLYEHVLSSIPRILQPEGQYALLVGSSLAQFTRTLLHNLHCSIDMDESISLGLTEARLLSGVLESGD</sequence>
<keyword evidence="3" id="KW-1185">Reference proteome</keyword>
<reference evidence="4" key="1">
    <citation type="submission" date="2016-06" db="UniProtKB">
        <authorList>
            <consortium name="WormBaseParasite"/>
        </authorList>
    </citation>
    <scope>IDENTIFICATION</scope>
</reference>
<dbReference type="WBParaSite" id="ECPE_0001015601-mRNA-1">
    <property type="protein sequence ID" value="ECPE_0001015601-mRNA-1"/>
    <property type="gene ID" value="ECPE_0001015601"/>
</dbReference>
<gene>
    <name evidence="2" type="ORF">ECPE_LOCUS10124</name>
</gene>
<protein>
    <submittedName>
        <fullName evidence="4">UPF0020 domain-containing protein</fullName>
    </submittedName>
</protein>
<dbReference type="GO" id="GO:0043527">
    <property type="term" value="C:tRNA methyltransferase complex"/>
    <property type="evidence" value="ECO:0007669"/>
    <property type="project" value="UniProtKB-ARBA"/>
</dbReference>
<dbReference type="PANTHER" id="PTHR14911">
    <property type="entry name" value="THUMP DOMAIN-CONTAINING"/>
    <property type="match status" value="1"/>
</dbReference>
<evidence type="ECO:0000313" key="2">
    <source>
        <dbReference type="EMBL" id="VDP86513.1"/>
    </source>
</evidence>
<evidence type="ECO:0000313" key="3">
    <source>
        <dbReference type="Proteomes" id="UP000272942"/>
    </source>
</evidence>
<dbReference type="SUPFAM" id="SSF53335">
    <property type="entry name" value="S-adenosyl-L-methionine-dependent methyltransferases"/>
    <property type="match status" value="1"/>
</dbReference>
<dbReference type="GO" id="GO:0030488">
    <property type="term" value="P:tRNA methylation"/>
    <property type="evidence" value="ECO:0007669"/>
    <property type="project" value="TreeGrafter"/>
</dbReference>
<dbReference type="OrthoDB" id="2013972at2759"/>
<evidence type="ECO:0000313" key="4">
    <source>
        <dbReference type="WBParaSite" id="ECPE_0001015601-mRNA-1"/>
    </source>
</evidence>
<dbReference type="EMBL" id="UZAN01048525">
    <property type="protein sequence ID" value="VDP86513.1"/>
    <property type="molecule type" value="Genomic_DNA"/>
</dbReference>
<organism evidence="4">
    <name type="scientific">Echinostoma caproni</name>
    <dbReference type="NCBI Taxonomy" id="27848"/>
    <lineage>
        <taxon>Eukaryota</taxon>
        <taxon>Metazoa</taxon>
        <taxon>Spiralia</taxon>
        <taxon>Lophotrochozoa</taxon>
        <taxon>Platyhelminthes</taxon>
        <taxon>Trematoda</taxon>
        <taxon>Digenea</taxon>
        <taxon>Plagiorchiida</taxon>
        <taxon>Echinostomata</taxon>
        <taxon>Echinostomatoidea</taxon>
        <taxon>Echinostomatidae</taxon>
        <taxon>Echinostoma</taxon>
    </lineage>
</organism>
<dbReference type="Pfam" id="PF01170">
    <property type="entry name" value="UPF0020"/>
    <property type="match status" value="1"/>
</dbReference>
<dbReference type="InterPro" id="IPR000241">
    <property type="entry name" value="RlmKL-like_Mtase"/>
</dbReference>
<dbReference type="Gene3D" id="3.40.50.150">
    <property type="entry name" value="Vaccinia Virus protein VP39"/>
    <property type="match status" value="1"/>
</dbReference>
<dbReference type="AlphaFoldDB" id="A0A183AT39"/>
<evidence type="ECO:0000259" key="1">
    <source>
        <dbReference type="Pfam" id="PF01170"/>
    </source>
</evidence>
<accession>A0A183AT39</accession>
<dbReference type="InterPro" id="IPR029063">
    <property type="entry name" value="SAM-dependent_MTases_sf"/>
</dbReference>
<name>A0A183AT39_9TREM</name>
<dbReference type="CDD" id="cd02440">
    <property type="entry name" value="AdoMet_MTases"/>
    <property type="match status" value="1"/>
</dbReference>
<dbReference type="GO" id="GO:0016423">
    <property type="term" value="F:tRNA (guanine) methyltransferase activity"/>
    <property type="evidence" value="ECO:0007669"/>
    <property type="project" value="TreeGrafter"/>
</dbReference>